<dbReference type="Gene3D" id="3.40.50.300">
    <property type="entry name" value="P-loop containing nucleotide triphosphate hydrolases"/>
    <property type="match status" value="1"/>
</dbReference>
<comment type="caution">
    <text evidence="3">The sequence shown here is derived from an EMBL/GenBank/DDBJ whole genome shotgun (WGS) entry which is preliminary data.</text>
</comment>
<feature type="non-terminal residue" evidence="3">
    <location>
        <position position="1"/>
    </location>
</feature>
<gene>
    <name evidence="3" type="ORF">FOZ62_005007</name>
</gene>
<feature type="compositionally biased region" description="Basic and acidic residues" evidence="1">
    <location>
        <begin position="96"/>
        <end position="111"/>
    </location>
</feature>
<dbReference type="InterPro" id="IPR003959">
    <property type="entry name" value="ATPase_AAA_core"/>
</dbReference>
<dbReference type="Pfam" id="PF00004">
    <property type="entry name" value="AAA"/>
    <property type="match status" value="1"/>
</dbReference>
<evidence type="ECO:0000313" key="3">
    <source>
        <dbReference type="EMBL" id="KAF4739073.1"/>
    </source>
</evidence>
<feature type="compositionally biased region" description="Low complexity" evidence="1">
    <location>
        <begin position="43"/>
        <end position="55"/>
    </location>
</feature>
<feature type="non-terminal residue" evidence="3">
    <location>
        <position position="280"/>
    </location>
</feature>
<dbReference type="EMBL" id="JABANM010010618">
    <property type="protein sequence ID" value="KAF4739073.1"/>
    <property type="molecule type" value="Genomic_DNA"/>
</dbReference>
<dbReference type="GO" id="GO:0016887">
    <property type="term" value="F:ATP hydrolysis activity"/>
    <property type="evidence" value="ECO:0007669"/>
    <property type="project" value="InterPro"/>
</dbReference>
<protein>
    <recommendedName>
        <fullName evidence="2">ATPase AAA-type core domain-containing protein</fullName>
    </recommendedName>
</protein>
<evidence type="ECO:0000313" key="4">
    <source>
        <dbReference type="Proteomes" id="UP000574390"/>
    </source>
</evidence>
<organism evidence="3 4">
    <name type="scientific">Perkinsus olseni</name>
    <name type="common">Perkinsus atlanticus</name>
    <dbReference type="NCBI Taxonomy" id="32597"/>
    <lineage>
        <taxon>Eukaryota</taxon>
        <taxon>Sar</taxon>
        <taxon>Alveolata</taxon>
        <taxon>Perkinsozoa</taxon>
        <taxon>Perkinsea</taxon>
        <taxon>Perkinsida</taxon>
        <taxon>Perkinsidae</taxon>
        <taxon>Perkinsus</taxon>
    </lineage>
</organism>
<evidence type="ECO:0000259" key="2">
    <source>
        <dbReference type="Pfam" id="PF00004"/>
    </source>
</evidence>
<proteinExistence type="predicted"/>
<feature type="domain" description="ATPase AAA-type core" evidence="2">
    <location>
        <begin position="152"/>
        <end position="222"/>
    </location>
</feature>
<sequence length="280" mass="30519">CSGSTQVEEEQRVPEGIFVIILVYGRSGSSLTKTPRYAKLPRQSQGQGPSSAASQESVIDICSSSDEEQSEASKRPPGGFWSEQFFRDIPSASKQRSSELRSRGPPRDAPKVARPRTRAPRSAVATAPTPVLVVAKERKTELTSALQNGGIIVLFGPPGCGKHFLLRAVCEELGLSITEYRSRGWVRGYEERSATVRFLRTPLPLGVKLIRESVLDLMSTARQSCHSGGASEKEVIESLKSGNGRVVISTTNFRLVDKLRDAVPPDRLKVITFRPISVTG</sequence>
<reference evidence="3 4" key="1">
    <citation type="submission" date="2020-04" db="EMBL/GenBank/DDBJ databases">
        <title>Perkinsus olseni comparative genomics.</title>
        <authorList>
            <person name="Bogema D.R."/>
        </authorList>
    </citation>
    <scope>NUCLEOTIDE SEQUENCE [LARGE SCALE GENOMIC DNA]</scope>
    <source>
        <strain evidence="3">ATCC PRA-205</strain>
    </source>
</reference>
<dbReference type="InterPro" id="IPR027417">
    <property type="entry name" value="P-loop_NTPase"/>
</dbReference>
<evidence type="ECO:0000256" key="1">
    <source>
        <dbReference type="SAM" id="MobiDB-lite"/>
    </source>
</evidence>
<feature type="region of interest" description="Disordered" evidence="1">
    <location>
        <begin position="30"/>
        <end position="125"/>
    </location>
</feature>
<dbReference type="SUPFAM" id="SSF52540">
    <property type="entry name" value="P-loop containing nucleoside triphosphate hydrolases"/>
    <property type="match status" value="1"/>
</dbReference>
<dbReference type="AlphaFoldDB" id="A0A7J6T1Z1"/>
<accession>A0A7J6T1Z1</accession>
<name>A0A7J6T1Z1_PEROL</name>
<dbReference type="GO" id="GO:0005524">
    <property type="term" value="F:ATP binding"/>
    <property type="evidence" value="ECO:0007669"/>
    <property type="project" value="InterPro"/>
</dbReference>
<dbReference type="Proteomes" id="UP000574390">
    <property type="component" value="Unassembled WGS sequence"/>
</dbReference>